<dbReference type="AlphaFoldDB" id="A0A3M9XQ62"/>
<accession>A0A3M9XQ62</accession>
<name>A0A3M9XQ62_9HYPH</name>
<sequence length="114" mass="12541">MNANRSSEPRFNIVIWKGAKQLGTLRDRDASRARSNFGGLVARYKNSTDNHRVELYDGAELIEAWSSEDGRKAPSAETPVPASGKIHREGECVGRAISIPCQFVPSRSAKAWLA</sequence>
<dbReference type="OrthoDB" id="8446546at2"/>
<comment type="caution">
    <text evidence="1">The sequence shown here is derived from an EMBL/GenBank/DDBJ whole genome shotgun (WGS) entry which is preliminary data.</text>
</comment>
<reference evidence="1 2" key="1">
    <citation type="submission" date="2018-08" db="EMBL/GenBank/DDBJ databases">
        <title>Genome sequence of Methylocystis hirsuta CSC1, a methanotroph able to accumulate PHAs.</title>
        <authorList>
            <person name="Bordel S."/>
            <person name="Rodriguez E."/>
            <person name="Gancedo J."/>
            <person name="Munoz R."/>
        </authorList>
    </citation>
    <scope>NUCLEOTIDE SEQUENCE [LARGE SCALE GENOMIC DNA]</scope>
    <source>
        <strain evidence="1 2">CSC1</strain>
    </source>
</reference>
<evidence type="ECO:0000313" key="1">
    <source>
        <dbReference type="EMBL" id="RNJ50373.1"/>
    </source>
</evidence>
<evidence type="ECO:0000313" key="2">
    <source>
        <dbReference type="Proteomes" id="UP000268623"/>
    </source>
</evidence>
<protein>
    <submittedName>
        <fullName evidence="1">Uncharacterized protein</fullName>
    </submittedName>
</protein>
<dbReference type="EMBL" id="QWDD01000001">
    <property type="protein sequence ID" value="RNJ50373.1"/>
    <property type="molecule type" value="Genomic_DNA"/>
</dbReference>
<gene>
    <name evidence="1" type="ORF">D1O30_13000</name>
</gene>
<organism evidence="1 2">
    <name type="scientific">Methylocystis hirsuta</name>
    <dbReference type="NCBI Taxonomy" id="369798"/>
    <lineage>
        <taxon>Bacteria</taxon>
        <taxon>Pseudomonadati</taxon>
        <taxon>Pseudomonadota</taxon>
        <taxon>Alphaproteobacteria</taxon>
        <taxon>Hyphomicrobiales</taxon>
        <taxon>Methylocystaceae</taxon>
        <taxon>Methylocystis</taxon>
    </lineage>
</organism>
<dbReference type="Proteomes" id="UP000268623">
    <property type="component" value="Unassembled WGS sequence"/>
</dbReference>
<proteinExistence type="predicted"/>
<keyword evidence="2" id="KW-1185">Reference proteome</keyword>